<dbReference type="AlphaFoldDB" id="A0A2X1CNW0"/>
<dbReference type="InterPro" id="IPR050808">
    <property type="entry name" value="Phage_Integrase"/>
</dbReference>
<dbReference type="SUPFAM" id="SSF56349">
    <property type="entry name" value="DNA breaking-rejoining enzymes"/>
    <property type="match status" value="1"/>
</dbReference>
<dbReference type="PANTHER" id="PTHR30629:SF2">
    <property type="entry name" value="PROPHAGE INTEGRASE INTS-RELATED"/>
    <property type="match status" value="1"/>
</dbReference>
<evidence type="ECO:0000256" key="4">
    <source>
        <dbReference type="ARBA" id="ARBA00023172"/>
    </source>
</evidence>
<reference evidence="6 7" key="1">
    <citation type="submission" date="2018-06" db="EMBL/GenBank/DDBJ databases">
        <authorList>
            <consortium name="Pathogen Informatics"/>
            <person name="Doyle S."/>
        </authorList>
    </citation>
    <scope>NUCLEOTIDE SEQUENCE [LARGE SCALE GENOMIC DNA]</scope>
    <source>
        <strain evidence="6 7">NCTC11166</strain>
    </source>
</reference>
<dbReference type="Gene3D" id="1.10.150.130">
    <property type="match status" value="1"/>
</dbReference>
<dbReference type="Pfam" id="PF00589">
    <property type="entry name" value="Phage_integrase"/>
    <property type="match status" value="1"/>
</dbReference>
<protein>
    <submittedName>
        <fullName evidence="6">Site-specific tyrosine recombinase XerC</fullName>
    </submittedName>
</protein>
<evidence type="ECO:0000313" key="7">
    <source>
        <dbReference type="Proteomes" id="UP000251186"/>
    </source>
</evidence>
<accession>A0A2X1CNW0</accession>
<organism evidence="6 7">
    <name type="scientific">Brevundimonas vesicularis</name>
    <name type="common">Pseudomonas vesicularis</name>
    <dbReference type="NCBI Taxonomy" id="41276"/>
    <lineage>
        <taxon>Bacteria</taxon>
        <taxon>Pseudomonadati</taxon>
        <taxon>Pseudomonadota</taxon>
        <taxon>Alphaproteobacteria</taxon>
        <taxon>Caulobacterales</taxon>
        <taxon>Caulobacteraceae</taxon>
        <taxon>Brevundimonas</taxon>
    </lineage>
</organism>
<dbReference type="InterPro" id="IPR011010">
    <property type="entry name" value="DNA_brk_join_enz"/>
</dbReference>
<keyword evidence="3" id="KW-0238">DNA-binding</keyword>
<dbReference type="GO" id="GO:0003677">
    <property type="term" value="F:DNA binding"/>
    <property type="evidence" value="ECO:0007669"/>
    <property type="project" value="UniProtKB-KW"/>
</dbReference>
<dbReference type="PANTHER" id="PTHR30629">
    <property type="entry name" value="PROPHAGE INTEGRASE"/>
    <property type="match status" value="1"/>
</dbReference>
<evidence type="ECO:0000256" key="1">
    <source>
        <dbReference type="ARBA" id="ARBA00008857"/>
    </source>
</evidence>
<evidence type="ECO:0000256" key="3">
    <source>
        <dbReference type="ARBA" id="ARBA00023125"/>
    </source>
</evidence>
<dbReference type="GO" id="GO:0015074">
    <property type="term" value="P:DNA integration"/>
    <property type="evidence" value="ECO:0007669"/>
    <property type="project" value="UniProtKB-KW"/>
</dbReference>
<proteinExistence type="inferred from homology"/>
<dbReference type="PROSITE" id="PS51898">
    <property type="entry name" value="TYR_RECOMBINASE"/>
    <property type="match status" value="1"/>
</dbReference>
<evidence type="ECO:0000256" key="2">
    <source>
        <dbReference type="ARBA" id="ARBA00022908"/>
    </source>
</evidence>
<keyword evidence="2" id="KW-0229">DNA integration</keyword>
<feature type="domain" description="Tyr recombinase" evidence="5">
    <location>
        <begin position="169"/>
        <end position="336"/>
    </location>
</feature>
<dbReference type="InterPro" id="IPR010998">
    <property type="entry name" value="Integrase_recombinase_N"/>
</dbReference>
<dbReference type="GO" id="GO:0006310">
    <property type="term" value="P:DNA recombination"/>
    <property type="evidence" value="ECO:0007669"/>
    <property type="project" value="UniProtKB-KW"/>
</dbReference>
<dbReference type="InterPro" id="IPR013762">
    <property type="entry name" value="Integrase-like_cat_sf"/>
</dbReference>
<keyword evidence="4" id="KW-0233">DNA recombination</keyword>
<evidence type="ECO:0000259" key="5">
    <source>
        <dbReference type="PROSITE" id="PS51898"/>
    </source>
</evidence>
<comment type="similarity">
    <text evidence="1">Belongs to the 'phage' integrase family.</text>
</comment>
<gene>
    <name evidence="6" type="ORF">NCTC11166_03314</name>
</gene>
<dbReference type="InterPro" id="IPR002104">
    <property type="entry name" value="Integrase_catalytic"/>
</dbReference>
<dbReference type="Gene3D" id="1.10.443.10">
    <property type="entry name" value="Intergrase catalytic core"/>
    <property type="match status" value="1"/>
</dbReference>
<sequence length="351" mass="39276">MNGMATIDLAYVQRFKDRHGRIRHYYRRKGYATVGLPGDPGSAEFMAAYALAHGRAPKADPATKVQPRSINHLMIEYYRSADFLDLEPQTQKTYRQILDRFRAGAWGGRSAVSIEPQHLNGIFHQMADRPGAQRNLRKRLMKAFAVAVELGWRKDNPVRETKSRKRKSKGFIPWSEAEIETFEAKWGEGTRERLALYLLLYTGVRRSDVVGMGQQHVKNGRIAVTQDKTDVPIWIPVHPRLKAEIARHGAGMTFILTQYGRPFSPAGFTSWFVERATLAGVTGRTPHGLRKAAGRRLAEAGATTKEIAAVLGHTSLDEVETYTRSADQAKLADTAIAKLEKAEKRTAGVKP</sequence>
<evidence type="ECO:0000313" key="6">
    <source>
        <dbReference type="EMBL" id="SPU55911.1"/>
    </source>
</evidence>
<name>A0A2X1CNW0_BREVE</name>
<dbReference type="EMBL" id="UAQP01000014">
    <property type="protein sequence ID" value="SPU55911.1"/>
    <property type="molecule type" value="Genomic_DNA"/>
</dbReference>
<dbReference type="Proteomes" id="UP000251186">
    <property type="component" value="Unassembled WGS sequence"/>
</dbReference>